<geneLocation type="plasmid" evidence="6 7">
    <name>pPP3</name>
</geneLocation>
<dbReference type="RefSeq" id="WP_338398908.1">
    <property type="nucleotide sequence ID" value="NZ_AP025295.1"/>
</dbReference>
<keyword evidence="3" id="KW-0808">Transferase</keyword>
<keyword evidence="7" id="KW-1185">Reference proteome</keyword>
<dbReference type="Pfam" id="PF22435">
    <property type="entry name" value="MRM3-like_sub_bind"/>
    <property type="match status" value="1"/>
</dbReference>
<accession>A0ABN6LEY3</accession>
<evidence type="ECO:0000256" key="1">
    <source>
        <dbReference type="ARBA" id="ARBA00007228"/>
    </source>
</evidence>
<dbReference type="InterPro" id="IPR029064">
    <property type="entry name" value="Ribosomal_eL30-like_sf"/>
</dbReference>
<dbReference type="PANTHER" id="PTHR43191:SF2">
    <property type="entry name" value="RRNA METHYLTRANSFERASE 3, MITOCHONDRIAL"/>
    <property type="match status" value="1"/>
</dbReference>
<evidence type="ECO:0000313" key="7">
    <source>
        <dbReference type="Proteomes" id="UP001354989"/>
    </source>
</evidence>
<keyword evidence="2 6" id="KW-0489">Methyltransferase</keyword>
<comment type="similarity">
    <text evidence="1">Belongs to the class IV-like SAM-binding methyltransferase superfamily. RNA methyltransferase TrmH family.</text>
</comment>
<dbReference type="InterPro" id="IPR029026">
    <property type="entry name" value="tRNA_m1G_MTases_N"/>
</dbReference>
<dbReference type="GO" id="GO:0008168">
    <property type="term" value="F:methyltransferase activity"/>
    <property type="evidence" value="ECO:0007669"/>
    <property type="project" value="UniProtKB-KW"/>
</dbReference>
<dbReference type="SUPFAM" id="SSF55315">
    <property type="entry name" value="L30e-like"/>
    <property type="match status" value="1"/>
</dbReference>
<sequence>MHIEINAPSNERIKRLIKLQSKSRERKKNQLFVVEGTKEVTFAIENGLVVEELYYSKEKTVQEHLTAVEQCCTAKGLRPQWLACSNNVFSKIAYREGTSEMVGIVKMRSQQLEDLPLGENPLLMVCEGMEKPGNLGALLRTADAAGVSAVIMADAQVDLYNPNAIRSSVGCIFSMPVAFDTSENVIKFLREKGIKIYVTHIEAAAPYYEQDYKGPCAIIAGSEAWGVTDLWAEESDQNIVIPMRGINDSLNVSVAAAVVTFEAVRQRDMK</sequence>
<dbReference type="Gene3D" id="3.30.1330.30">
    <property type="match status" value="1"/>
</dbReference>
<evidence type="ECO:0000259" key="4">
    <source>
        <dbReference type="Pfam" id="PF00588"/>
    </source>
</evidence>
<dbReference type="GO" id="GO:0032259">
    <property type="term" value="P:methylation"/>
    <property type="evidence" value="ECO:0007669"/>
    <property type="project" value="UniProtKB-KW"/>
</dbReference>
<reference evidence="6 7" key="1">
    <citation type="submission" date="2021-12" db="EMBL/GenBank/DDBJ databases">
        <title>Genome sequencing of bacteria with rrn-lacking chromosome and rrn-plasmid.</title>
        <authorList>
            <person name="Anda M."/>
            <person name="Iwasaki W."/>
        </authorList>
    </citation>
    <scope>NUCLEOTIDE SEQUENCE [LARGE SCALE GENOMIC DNA]</scope>
    <source>
        <strain evidence="6 7">NBRC 101262</strain>
        <plasmid evidence="6 7">pPP3</plasmid>
    </source>
</reference>
<dbReference type="InterPro" id="IPR053888">
    <property type="entry name" value="MRM3-like_sub_bind"/>
</dbReference>
<evidence type="ECO:0000313" key="6">
    <source>
        <dbReference type="EMBL" id="BDD01740.1"/>
    </source>
</evidence>
<dbReference type="PANTHER" id="PTHR43191">
    <property type="entry name" value="RRNA METHYLTRANSFERASE 3"/>
    <property type="match status" value="1"/>
</dbReference>
<dbReference type="EMBL" id="AP025295">
    <property type="protein sequence ID" value="BDD01740.1"/>
    <property type="molecule type" value="Genomic_DNA"/>
</dbReference>
<keyword evidence="6" id="KW-0614">Plasmid</keyword>
<dbReference type="SUPFAM" id="SSF75217">
    <property type="entry name" value="alpha/beta knot"/>
    <property type="match status" value="1"/>
</dbReference>
<dbReference type="Gene3D" id="3.40.1280.10">
    <property type="match status" value="1"/>
</dbReference>
<protein>
    <submittedName>
        <fullName evidence="6">rRNA methyltransferase</fullName>
    </submittedName>
</protein>
<dbReference type="InterPro" id="IPR001537">
    <property type="entry name" value="SpoU_MeTrfase"/>
</dbReference>
<feature type="domain" description="MRM3-like substrate binding" evidence="5">
    <location>
        <begin position="10"/>
        <end position="102"/>
    </location>
</feature>
<evidence type="ECO:0000256" key="2">
    <source>
        <dbReference type="ARBA" id="ARBA00022603"/>
    </source>
</evidence>
<dbReference type="CDD" id="cd18104">
    <property type="entry name" value="SpoU-like_RNA-MTase"/>
    <property type="match status" value="1"/>
</dbReference>
<dbReference type="Pfam" id="PF00588">
    <property type="entry name" value="SpoU_methylase"/>
    <property type="match status" value="1"/>
</dbReference>
<feature type="domain" description="tRNA/rRNA methyltransferase SpoU type" evidence="4">
    <location>
        <begin position="122"/>
        <end position="260"/>
    </location>
</feature>
<gene>
    <name evidence="6" type="ORF">PEPS_40200</name>
</gene>
<evidence type="ECO:0000256" key="3">
    <source>
        <dbReference type="ARBA" id="ARBA00022679"/>
    </source>
</evidence>
<dbReference type="InterPro" id="IPR051259">
    <property type="entry name" value="rRNA_Methyltransferase"/>
</dbReference>
<name>A0ABN6LEY3_9BACT</name>
<dbReference type="InterPro" id="IPR029028">
    <property type="entry name" value="Alpha/beta_knot_MTases"/>
</dbReference>
<proteinExistence type="inferred from homology"/>
<dbReference type="Proteomes" id="UP001354989">
    <property type="component" value="Plasmid pPP3"/>
</dbReference>
<organism evidence="6 7">
    <name type="scientific">Persicobacter psychrovividus</name>
    <dbReference type="NCBI Taxonomy" id="387638"/>
    <lineage>
        <taxon>Bacteria</taxon>
        <taxon>Pseudomonadati</taxon>
        <taxon>Bacteroidota</taxon>
        <taxon>Cytophagia</taxon>
        <taxon>Cytophagales</taxon>
        <taxon>Persicobacteraceae</taxon>
        <taxon>Persicobacter</taxon>
    </lineage>
</organism>
<evidence type="ECO:0000259" key="5">
    <source>
        <dbReference type="Pfam" id="PF22435"/>
    </source>
</evidence>